<organism evidence="1 2">
    <name type="scientific">Coniosporium uncinatum</name>
    <dbReference type="NCBI Taxonomy" id="93489"/>
    <lineage>
        <taxon>Eukaryota</taxon>
        <taxon>Fungi</taxon>
        <taxon>Dikarya</taxon>
        <taxon>Ascomycota</taxon>
        <taxon>Pezizomycotina</taxon>
        <taxon>Dothideomycetes</taxon>
        <taxon>Dothideomycetes incertae sedis</taxon>
        <taxon>Coniosporium</taxon>
    </lineage>
</organism>
<protein>
    <submittedName>
        <fullName evidence="1">Uncharacterized protein</fullName>
    </submittedName>
</protein>
<accession>A0ACC3D661</accession>
<keyword evidence="2" id="KW-1185">Reference proteome</keyword>
<name>A0ACC3D661_9PEZI</name>
<reference evidence="1" key="1">
    <citation type="submission" date="2024-09" db="EMBL/GenBank/DDBJ databases">
        <title>Black Yeasts Isolated from many extreme environments.</title>
        <authorList>
            <person name="Coleine C."/>
            <person name="Stajich J.E."/>
            <person name="Selbmann L."/>
        </authorList>
    </citation>
    <scope>NUCLEOTIDE SEQUENCE</scope>
    <source>
        <strain evidence="1">CCFEE 5737</strain>
    </source>
</reference>
<evidence type="ECO:0000313" key="2">
    <source>
        <dbReference type="Proteomes" id="UP001186974"/>
    </source>
</evidence>
<dbReference type="Proteomes" id="UP001186974">
    <property type="component" value="Unassembled WGS sequence"/>
</dbReference>
<evidence type="ECO:0000313" key="1">
    <source>
        <dbReference type="EMBL" id="KAK3062217.1"/>
    </source>
</evidence>
<sequence>HVLNEILRLYPVVPYNVRLALKDTTLPRGGGTNGDEPVGILEGTPIGYSTLLMQRREDLYPSVASGFPSTLSFVPERWDRWTPKSWTYIPFNGGPRICIGQQFALTEMAYTIVRILQRFPVVENWMHGRHPGLKTDIVLQPARPVIVAFHEADREKQ</sequence>
<feature type="non-terminal residue" evidence="1">
    <location>
        <position position="1"/>
    </location>
</feature>
<dbReference type="EMBL" id="JAWDJW010007409">
    <property type="protein sequence ID" value="KAK3062217.1"/>
    <property type="molecule type" value="Genomic_DNA"/>
</dbReference>
<gene>
    <name evidence="1" type="ORF">LTS18_004587</name>
</gene>
<comment type="caution">
    <text evidence="1">The sequence shown here is derived from an EMBL/GenBank/DDBJ whole genome shotgun (WGS) entry which is preliminary data.</text>
</comment>
<proteinExistence type="predicted"/>